<dbReference type="RefSeq" id="WP_261700562.1">
    <property type="nucleotide sequence ID" value="NZ_CP104697.1"/>
</dbReference>
<dbReference type="Proteomes" id="UP001064390">
    <property type="component" value="Chromosome"/>
</dbReference>
<name>A0ABY6CBU6_9ACTN</name>
<sequence length="56" mass="6011">MRSICLTLPTNRHCPDTIAALGEEAAHAVAHFDIDVHLLVLDSCPPPERAAHAEAL</sequence>
<protein>
    <submittedName>
        <fullName evidence="1">DUF6271 family protein</fullName>
    </submittedName>
</protein>
<dbReference type="Pfam" id="PF19787">
    <property type="entry name" value="DUF6271"/>
    <property type="match status" value="1"/>
</dbReference>
<feature type="non-terminal residue" evidence="1">
    <location>
        <position position="56"/>
    </location>
</feature>
<gene>
    <name evidence="1" type="ORF">N6Q81_26715</name>
</gene>
<keyword evidence="2" id="KW-1185">Reference proteome</keyword>
<organism evidence="1 2">
    <name type="scientific">Streptomyces vinaceusdrappus</name>
    <dbReference type="NCBI Taxonomy" id="67376"/>
    <lineage>
        <taxon>Bacteria</taxon>
        <taxon>Bacillati</taxon>
        <taxon>Actinomycetota</taxon>
        <taxon>Actinomycetes</taxon>
        <taxon>Kitasatosporales</taxon>
        <taxon>Streptomycetaceae</taxon>
        <taxon>Streptomyces</taxon>
        <taxon>Streptomyces rochei group</taxon>
    </lineage>
</organism>
<proteinExistence type="predicted"/>
<evidence type="ECO:0000313" key="2">
    <source>
        <dbReference type="Proteomes" id="UP001064390"/>
    </source>
</evidence>
<reference evidence="1" key="1">
    <citation type="submission" date="2022-09" db="EMBL/GenBank/DDBJ databases">
        <title>Streptomyces vinaceusdrappus strain AC-40.</title>
        <authorList>
            <person name="Sedeek A.M."/>
            <person name="Salah I."/>
            <person name="Kamel H.L."/>
            <person name="Soltan M.A."/>
            <person name="Elsayed T.R."/>
        </authorList>
    </citation>
    <scope>NUCLEOTIDE SEQUENCE</scope>
    <source>
        <strain evidence="1">AC-40</strain>
    </source>
</reference>
<evidence type="ECO:0000313" key="1">
    <source>
        <dbReference type="EMBL" id="UXI83286.1"/>
    </source>
</evidence>
<dbReference type="InterPro" id="IPR046238">
    <property type="entry name" value="DUF6271"/>
</dbReference>
<accession>A0ABY6CBU6</accession>
<dbReference type="EMBL" id="CP104697">
    <property type="protein sequence ID" value="UXI83286.1"/>
    <property type="molecule type" value="Genomic_DNA"/>
</dbReference>